<comment type="caution">
    <text evidence="3">The sequence shown here is derived from an EMBL/GenBank/DDBJ whole genome shotgun (WGS) entry which is preliminary data.</text>
</comment>
<keyword evidence="4" id="KW-1185">Reference proteome</keyword>
<dbReference type="Proteomes" id="UP000812440">
    <property type="component" value="Chromosome 4"/>
</dbReference>
<proteinExistence type="inferred from homology"/>
<dbReference type="EMBL" id="JAACNH010000007">
    <property type="protein sequence ID" value="KAG8437612.1"/>
    <property type="molecule type" value="Genomic_DNA"/>
</dbReference>
<dbReference type="OrthoDB" id="9837000at2759"/>
<name>A0A8T2J030_9PIPI</name>
<accession>A0A8T2J030</accession>
<protein>
    <recommendedName>
        <fullName evidence="2">Spermatogenesis-associated protein 2 PUB-like domain-containing protein</fullName>
    </recommendedName>
</protein>
<reference evidence="3" key="1">
    <citation type="thesis" date="2020" institute="ProQuest LLC" country="789 East Eisenhower Parkway, Ann Arbor, MI, USA">
        <title>Comparative Genomics and Chromosome Evolution.</title>
        <authorList>
            <person name="Mudd A.B."/>
        </authorList>
    </citation>
    <scope>NUCLEOTIDE SEQUENCE</scope>
    <source>
        <strain evidence="3">Female2</strain>
        <tissue evidence="3">Blood</tissue>
    </source>
</reference>
<evidence type="ECO:0000313" key="3">
    <source>
        <dbReference type="EMBL" id="KAG8437612.1"/>
    </source>
</evidence>
<evidence type="ECO:0000256" key="1">
    <source>
        <dbReference type="ARBA" id="ARBA00038142"/>
    </source>
</evidence>
<dbReference type="InterPro" id="IPR048839">
    <property type="entry name" value="SPATA2_PUB-like"/>
</dbReference>
<dbReference type="PANTHER" id="PTHR15326:SF9">
    <property type="entry name" value="SPERMATOGENESIS-ASSOCIATED PROTEIN 2"/>
    <property type="match status" value="1"/>
</dbReference>
<dbReference type="GO" id="GO:0005737">
    <property type="term" value="C:cytoplasm"/>
    <property type="evidence" value="ECO:0007669"/>
    <property type="project" value="TreeGrafter"/>
</dbReference>
<dbReference type="Gene3D" id="1.20.58.2190">
    <property type="match status" value="1"/>
</dbReference>
<sequence length="513" mass="58265">MEELSVRVRSTLGMGRNLYSQIMEEKETGESAGRWVRTLGSYRKGLAVLELVCVNLFLYPWRKEIRTLKKFTGNFVYFVAPVIPEHTLSLILQRVGYTVVTKTEYIIGGMIKPEEAKHMAFELFLSRIQCDEVIRLIEEGKMDHVHLLFDSENRSERNTEHNIEKAEKAFTYNAEANDFTTLDGLNNTYVKGNEDQDKKKELKPKDDKFNIFITPNCNGQCDSNFTIANNSTYYYSNCLESEEFLNKYSDLNLAQKPIFPKHTVRVSHGNINEPMIDQLKNCKKSEPKDFVAQASELYDQATELHFTHSSQQGVKETVGNMRTGENEIINCTKQDKKTNSQKSSAVLGESSAEENNISKQLNHATSRSVIKLKLENIIDESLAYPVEETIPPCQNDSNEPSKCAPNNVFIKQKQLDCSSAFTTTDITNHISKTLEDSTDADNMSRIREPPSCTYIPPGGAGRQCLRITDLQPEENHFKAPSPPADMIFIDHTLHKMNADPREDFVVITRKTSS</sequence>
<comment type="similarity">
    <text evidence="1">Belongs to the SPATA2 family.</text>
</comment>
<dbReference type="Pfam" id="PF21388">
    <property type="entry name" value="SPATA2_PUB-like"/>
    <property type="match status" value="1"/>
</dbReference>
<evidence type="ECO:0000259" key="2">
    <source>
        <dbReference type="Pfam" id="PF21388"/>
    </source>
</evidence>
<organism evidence="3 4">
    <name type="scientific">Hymenochirus boettgeri</name>
    <name type="common">Congo dwarf clawed frog</name>
    <dbReference type="NCBI Taxonomy" id="247094"/>
    <lineage>
        <taxon>Eukaryota</taxon>
        <taxon>Metazoa</taxon>
        <taxon>Chordata</taxon>
        <taxon>Craniata</taxon>
        <taxon>Vertebrata</taxon>
        <taxon>Euteleostomi</taxon>
        <taxon>Amphibia</taxon>
        <taxon>Batrachia</taxon>
        <taxon>Anura</taxon>
        <taxon>Pipoidea</taxon>
        <taxon>Pipidae</taxon>
        <taxon>Pipinae</taxon>
        <taxon>Hymenochirus</taxon>
    </lineage>
</organism>
<gene>
    <name evidence="3" type="ORF">GDO86_008358</name>
</gene>
<dbReference type="PANTHER" id="PTHR15326">
    <property type="entry name" value="SPERMATOGENESIS-ASSOCIATED PROTEIN 2/TAMOZHENNIC"/>
    <property type="match status" value="1"/>
</dbReference>
<dbReference type="AlphaFoldDB" id="A0A8T2J030"/>
<evidence type="ECO:0000313" key="4">
    <source>
        <dbReference type="Proteomes" id="UP000812440"/>
    </source>
</evidence>
<feature type="domain" description="Spermatogenesis-associated protein 2 PUB-like" evidence="2">
    <location>
        <begin position="39"/>
        <end position="137"/>
    </location>
</feature>